<proteinExistence type="predicted"/>
<reference evidence="2 3" key="1">
    <citation type="journal article" date="2015" name="Sci. Rep.">
        <title>Genome of the facultative scuticociliatosis pathogen Pseudocohnilembus persalinus provides insight into its virulence through horizontal gene transfer.</title>
        <authorList>
            <person name="Xiong J."/>
            <person name="Wang G."/>
            <person name="Cheng J."/>
            <person name="Tian M."/>
            <person name="Pan X."/>
            <person name="Warren A."/>
            <person name="Jiang C."/>
            <person name="Yuan D."/>
            <person name="Miao W."/>
        </authorList>
    </citation>
    <scope>NUCLEOTIDE SEQUENCE [LARGE SCALE GENOMIC DNA]</scope>
    <source>
        <strain evidence="2">36N120E</strain>
    </source>
</reference>
<sequence>MNKLIFIVLLTRNLRLALGVQHQSLSQAKQACVCVNWPGPHLANGSPNCTEWGYEDNWTDIILSYDTNNDGLINLQEYYPLSVDACAHECGYYDQDAADKIDAWFYSICERDMNDGHGYDGFSYTDLNLDGINILYILFIQLNIIQKYK</sequence>
<evidence type="ECO:0000313" key="3">
    <source>
        <dbReference type="Proteomes" id="UP000054937"/>
    </source>
</evidence>
<evidence type="ECO:0000313" key="2">
    <source>
        <dbReference type="EMBL" id="KRX02903.1"/>
    </source>
</evidence>
<keyword evidence="1" id="KW-0732">Signal</keyword>
<evidence type="ECO:0008006" key="4">
    <source>
        <dbReference type="Google" id="ProtNLM"/>
    </source>
</evidence>
<name>A0A0V0QL81_PSEPJ</name>
<gene>
    <name evidence="2" type="ORF">PPERSA_04106</name>
</gene>
<dbReference type="PROSITE" id="PS00018">
    <property type="entry name" value="EF_HAND_1"/>
    <property type="match status" value="1"/>
</dbReference>
<organism evidence="2 3">
    <name type="scientific">Pseudocohnilembus persalinus</name>
    <name type="common">Ciliate</name>
    <dbReference type="NCBI Taxonomy" id="266149"/>
    <lineage>
        <taxon>Eukaryota</taxon>
        <taxon>Sar</taxon>
        <taxon>Alveolata</taxon>
        <taxon>Ciliophora</taxon>
        <taxon>Intramacronucleata</taxon>
        <taxon>Oligohymenophorea</taxon>
        <taxon>Scuticociliatia</taxon>
        <taxon>Philasterida</taxon>
        <taxon>Pseudocohnilembidae</taxon>
        <taxon>Pseudocohnilembus</taxon>
    </lineage>
</organism>
<dbReference type="EMBL" id="LDAU01000151">
    <property type="protein sequence ID" value="KRX02903.1"/>
    <property type="molecule type" value="Genomic_DNA"/>
</dbReference>
<dbReference type="AlphaFoldDB" id="A0A0V0QL81"/>
<keyword evidence="3" id="KW-1185">Reference proteome</keyword>
<feature type="signal peptide" evidence="1">
    <location>
        <begin position="1"/>
        <end position="19"/>
    </location>
</feature>
<accession>A0A0V0QL81</accession>
<dbReference type="InterPro" id="IPR018247">
    <property type="entry name" value="EF_Hand_1_Ca_BS"/>
</dbReference>
<dbReference type="Proteomes" id="UP000054937">
    <property type="component" value="Unassembled WGS sequence"/>
</dbReference>
<comment type="caution">
    <text evidence="2">The sequence shown here is derived from an EMBL/GenBank/DDBJ whole genome shotgun (WGS) entry which is preliminary data.</text>
</comment>
<feature type="chain" id="PRO_5006867480" description="EF-hand domain-containing protein" evidence="1">
    <location>
        <begin position="20"/>
        <end position="149"/>
    </location>
</feature>
<dbReference type="InParanoid" id="A0A0V0QL81"/>
<evidence type="ECO:0000256" key="1">
    <source>
        <dbReference type="SAM" id="SignalP"/>
    </source>
</evidence>
<protein>
    <recommendedName>
        <fullName evidence="4">EF-hand domain-containing protein</fullName>
    </recommendedName>
</protein>